<protein>
    <submittedName>
        <fullName evidence="1">Uncharacterized protein</fullName>
    </submittedName>
</protein>
<sequence>MEYVFLVVFAIGIGIYLSDRKGWNATARRLSNIVRAHIESSKPVKQVEKKIEQMEFDEWTAEFEGKSLDDEPKHVIVKTWFAEFAQTLRPFYQCKCGYSDWNLDIETADQKSKQHVVEQNKAEELLKKNGGTHAW</sequence>
<accession>A0A5B8WIP8</accession>
<evidence type="ECO:0000313" key="1">
    <source>
        <dbReference type="EMBL" id="QED11637.1"/>
    </source>
</evidence>
<reference evidence="1 2" key="1">
    <citation type="submission" date="2019-07" db="EMBL/GenBank/DDBJ databases">
        <authorList>
            <person name="Abdullah A."/>
            <person name="Lima G.C."/>
            <person name="Cuneo C.K."/>
            <person name="Ennest D.C."/>
            <person name="Fritz K.J."/>
            <person name="Johnson B.T."/>
            <person name="Larson S.M."/>
            <person name="Lemunyete M.N."/>
            <person name="Murray M.B."/>
            <person name="Osmond D.E."/>
            <person name="Patras K.A."/>
            <person name="Ransibrahmanakul S."/>
            <person name="Simpson K.A."/>
            <person name="Thull B.S."/>
            <person name="Wetzel S."/>
            <person name="Bonilla J.A."/>
            <person name="Klyczek K."/>
            <person name="Garlena R.A."/>
            <person name="Russell D.A."/>
            <person name="Pope W.H."/>
            <person name="Jacobs-Sera D."/>
            <person name="Hatfull G.F."/>
        </authorList>
    </citation>
    <scope>NUCLEOTIDE SEQUENCE [LARGE SCALE GENOMIC DNA]</scope>
</reference>
<gene>
    <name evidence="1" type="primary">148</name>
    <name evidence="1" type="ORF">SEA_QUI_148</name>
</gene>
<dbReference type="KEGG" id="vg:77936509"/>
<dbReference type="EMBL" id="MN183282">
    <property type="protein sequence ID" value="QED11637.1"/>
    <property type="molecule type" value="Genomic_DNA"/>
</dbReference>
<dbReference type="GeneID" id="77936509"/>
<dbReference type="RefSeq" id="YP_010660514.1">
    <property type="nucleotide sequence ID" value="NC_070877.1"/>
</dbReference>
<organism evidence="1 2">
    <name type="scientific">Arthrobacter phage Qui</name>
    <dbReference type="NCBI Taxonomy" id="2603260"/>
    <lineage>
        <taxon>Viruses</taxon>
        <taxon>Duplodnaviria</taxon>
        <taxon>Heunggongvirae</taxon>
        <taxon>Uroviricota</taxon>
        <taxon>Caudoviricetes</taxon>
        <taxon>Quivirus</taxon>
        <taxon>Quivirus qui</taxon>
    </lineage>
</organism>
<dbReference type="Proteomes" id="UP000321915">
    <property type="component" value="Segment"/>
</dbReference>
<keyword evidence="2" id="KW-1185">Reference proteome</keyword>
<name>A0A5B8WIP8_9CAUD</name>
<proteinExistence type="predicted"/>
<evidence type="ECO:0000313" key="2">
    <source>
        <dbReference type="Proteomes" id="UP000321915"/>
    </source>
</evidence>